<dbReference type="InterPro" id="IPR036465">
    <property type="entry name" value="vWFA_dom_sf"/>
</dbReference>
<keyword evidence="3" id="KW-1185">Reference proteome</keyword>
<sequence>MSLRCAVSCLVCDDFHRYESKVCCFLFTVMIFTDMSLWCAVSCLVCDDFHRYESVSCCFLFSDDFHRYESVVCCFLFSVMIFTDMSLWCAVSCLVCDDFHRYESVSCCFLFSVMIFIDMSLWCAVSCLVCDDFHRYESVSCCFLFSVMIFTDMSLRYMAKEITAENVYQFTVNVSICFESAGDCHYEYTVFDNTKIPIPPCNWTDTDYNVPGFQLSNWLNEFSYPDTVPLSDLAATQLMEHLGLSAYVNPTQCDRMSTLYIPGINGWKSGCTSVTPTTILGDDVSCHLYDSCTGVVCCLNSTRLDRTFNSYLKLDPCTQKLMIGVEKYQFEFSLFDFQFDVDQIFHLDKVLHILYKVKDLPGDRAYLVDMTLLFCLNDPSPCDVNVTIFDKTKLPKSDCPWSTGFQQTDWSLNDWYTDNGFTNNTDLSADAIAKLMEALGLTEYMLDTSCDRTDSSVYALAYQGWSSGCFTPVTLASLDDSTITCNLDSSCRAIDCCLDVPVIKKSVHIFMNLDTCNYQLRVGIEKLQFNITLRDYQFGEWTIVDLNGVFRMNFIIHDLYAENEYLISLNISVCFEQNSCQLVYDIFNNVRLPRPTCDWNKQFQISDFSISEYKNMLNVTVMADHQVAELLEKLGIAEFMNPVPCDRNSARFNSSMEWVNDCTETITALRMLDNTTTCHLLSTCTGIECCSTSESLGLTLNSYVYLDPCNYRLSIGIEQIQLNYSLVDYNWGEWIHYSLYDVYNLNFVAEDLIGDEQYVISLNISICLESSGPCEVALVIFDNDRLSKPTCDWNTDFIIPGFSLKTYLLGKGLDPDTTTQLSIHMASQLLHDIGVAPALLDTQCERESLPYHPSSDEIGWNKGCTQQVTLPNLPNGTNCHFYDSCTGVSCCTDIDLIQHSITWVLRIETCQYQMFVGIEKIEIGISLLDYNFGQKDYFKLHGVFGIEYMVEDLAQTYRVNMNLTVCMESSEPCDIIVPVLTDTVLPKPVCNWKTGFIDPDFSYSAFLTENDIGVNDTLDSTQLSILLHTLGLTDFLLNPQCNRSGAPYTGAVNGWTNNCTSAMDPLPSIVGEANCHIASHCTAVYCCLYNPRMARSFETRVNFEPCLFKLTVSIEELTFDILLSDYVWTEPTDVWLFGFVRMEFTAVDLVVEGDYMLDLVLRVCMEADADTTVLCFININVLTKYRLPKEQCDWDFNFFVSDFSLNSWLANNNYTRTEPLPLTVSAKLLSHLNVQSYLNHPTCQQEGSLYTTASTRWNNVCGKEIDLPMLSEDIVCRVNDSCTTIDCCVNVPLLNQTFNFYLDIDPCYQEVTVGIEKMLTTQKLLDGYTFGSFHNFTLLGVGRMEYSIEDFPGEGVYVINLKIRVCFETVGPCEIDEVILDDLTFPKKTCTWDETYNIQDFALNQWLRVRSESTDDILPGYYIAEILQQLDLTSYLQDTPCSRDNVPLVNATNGWNSACADNITLHSLWSDSPQNPLTCSFNSECSGVSCCIDSMFINRSFYTNFELDPCEQKLHIGIEKLQFTVSLLDFVFDKDQEFSLKKTIRILYNIYDLKSENEYLITLKMAVCWETYLPCDWTATLFENTRLPKKSCSQRMDYVTPDFSLTDWAADNGIDVDNMIDLDVHKFYDAADIGWFLQFPSCDRGDTPFGPSTNGWNNTCPGIITDLNDLPSTTSCYISTSCTDVRCCVEIPTLNNFTVDFTVSLDDCQKTLTVTIEKWTHSQMLHNYTWGTEEYFWVRGVYRIKFRVYDLNDQALFRLYISFEACFEAGQPCTQTIDIMNSIELPKQECTWSTGYRISDCPLYVLGDLVFLLDESISVGSSHFNKSLEAIASAVNHLAIGANLTRVGFVVFGGNQTTNRTIFDMNYDKAAILNGILNTKHDPGIANTVSVLKYVCDNKFMESVGGRTAVQNYLVVLSDGRSANHEDIKIQSDLCSTAGIRIIGVPIGDAANDALLKAISYFDPSYYVKTVYSDLGPTIAALVNSSVDCSSGFFLKSWKTGHGLADNAVLNEWQISSLMQENRITEYVVADQCSLTTGMFSGATDGWVNECSLGVTTLPIQSPMLICHVSDRCTDIDCCLYDTETFRHYNLFLHLDPCTYRLQIGVELYSFDVSLLDFDFEKSYEVDLSGIFRILFNVEDLVYEESYVVNMEIHICWDITNPCNLEVTVLKNVILYKQPCNLTTYFAVDDFSLTNWFTDTGYPPSVSLSGDVQQDLMETLDIFNFLNSPGQCQMSGGWNDSCPETAENLPVLKFN</sequence>
<gene>
    <name evidence="2" type="ORF">MCOR_15506</name>
</gene>
<organism evidence="2 3">
    <name type="scientific">Mytilus coruscus</name>
    <name type="common">Sea mussel</name>
    <dbReference type="NCBI Taxonomy" id="42192"/>
    <lineage>
        <taxon>Eukaryota</taxon>
        <taxon>Metazoa</taxon>
        <taxon>Spiralia</taxon>
        <taxon>Lophotrochozoa</taxon>
        <taxon>Mollusca</taxon>
        <taxon>Bivalvia</taxon>
        <taxon>Autobranchia</taxon>
        <taxon>Pteriomorphia</taxon>
        <taxon>Mytilida</taxon>
        <taxon>Mytiloidea</taxon>
        <taxon>Mytilidae</taxon>
        <taxon>Mytilinae</taxon>
        <taxon>Mytilus</taxon>
    </lineage>
</organism>
<protein>
    <recommendedName>
        <fullName evidence="1">VWFA domain-containing protein</fullName>
    </recommendedName>
</protein>
<dbReference type="PROSITE" id="PS50234">
    <property type="entry name" value="VWFA"/>
    <property type="match status" value="1"/>
</dbReference>
<accession>A0A6J8BBF0</accession>
<evidence type="ECO:0000259" key="1">
    <source>
        <dbReference type="PROSITE" id="PS50234"/>
    </source>
</evidence>
<dbReference type="PANTHER" id="PTHR24020">
    <property type="entry name" value="COLLAGEN ALPHA"/>
    <property type="match status" value="1"/>
</dbReference>
<reference evidence="2 3" key="1">
    <citation type="submission" date="2020-06" db="EMBL/GenBank/DDBJ databases">
        <authorList>
            <person name="Li R."/>
            <person name="Bekaert M."/>
        </authorList>
    </citation>
    <scope>NUCLEOTIDE SEQUENCE [LARGE SCALE GENOMIC DNA]</scope>
    <source>
        <strain evidence="3">wild</strain>
    </source>
</reference>
<dbReference type="EMBL" id="CACVKT020002718">
    <property type="protein sequence ID" value="CAC5379437.1"/>
    <property type="molecule type" value="Genomic_DNA"/>
</dbReference>
<proteinExistence type="predicted"/>
<name>A0A6J8BBF0_MYTCO</name>
<evidence type="ECO:0000313" key="3">
    <source>
        <dbReference type="Proteomes" id="UP000507470"/>
    </source>
</evidence>
<feature type="domain" description="VWFA" evidence="1">
    <location>
        <begin position="1808"/>
        <end position="1982"/>
    </location>
</feature>
<dbReference type="OrthoDB" id="6109072at2759"/>
<dbReference type="SMART" id="SM00327">
    <property type="entry name" value="VWA"/>
    <property type="match status" value="1"/>
</dbReference>
<dbReference type="Gene3D" id="3.40.50.410">
    <property type="entry name" value="von Willebrand factor, type A domain"/>
    <property type="match status" value="1"/>
</dbReference>
<evidence type="ECO:0000313" key="2">
    <source>
        <dbReference type="EMBL" id="CAC5379437.1"/>
    </source>
</evidence>
<dbReference type="PANTHER" id="PTHR24020:SF84">
    <property type="entry name" value="VWFA DOMAIN-CONTAINING PROTEIN"/>
    <property type="match status" value="1"/>
</dbReference>
<dbReference type="InterPro" id="IPR002035">
    <property type="entry name" value="VWF_A"/>
</dbReference>
<dbReference type="Pfam" id="PF00092">
    <property type="entry name" value="VWA"/>
    <property type="match status" value="1"/>
</dbReference>
<dbReference type="InterPro" id="IPR050525">
    <property type="entry name" value="ECM_Assembly_Org"/>
</dbReference>
<dbReference type="SUPFAM" id="SSF53300">
    <property type="entry name" value="vWA-like"/>
    <property type="match status" value="1"/>
</dbReference>
<dbReference type="Proteomes" id="UP000507470">
    <property type="component" value="Unassembled WGS sequence"/>
</dbReference>